<dbReference type="InterPro" id="IPR050749">
    <property type="entry name" value="Glycosyl_Hydrolase_47"/>
</dbReference>
<comment type="pathway">
    <text evidence="2">Protein modification; protein glycosylation.</text>
</comment>
<dbReference type="AlphaFoldDB" id="A0ABD3MZR5"/>
<keyword evidence="7" id="KW-0479">Metal-binding</keyword>
<evidence type="ECO:0000313" key="11">
    <source>
        <dbReference type="EMBL" id="KAL3768887.1"/>
    </source>
</evidence>
<keyword evidence="5 8" id="KW-1015">Disulfide bond</keyword>
<comment type="similarity">
    <text evidence="3 9">Belongs to the glycosyl hydrolase 47 family.</text>
</comment>
<evidence type="ECO:0000256" key="10">
    <source>
        <dbReference type="SAM" id="MobiDB-lite"/>
    </source>
</evidence>
<dbReference type="Proteomes" id="UP001530400">
    <property type="component" value="Unassembled WGS sequence"/>
</dbReference>
<keyword evidence="7" id="KW-0106">Calcium</keyword>
<evidence type="ECO:0000256" key="7">
    <source>
        <dbReference type="PIRSR" id="PIRSR601382-2"/>
    </source>
</evidence>
<evidence type="ECO:0000256" key="2">
    <source>
        <dbReference type="ARBA" id="ARBA00004922"/>
    </source>
</evidence>
<dbReference type="Gene3D" id="1.50.10.10">
    <property type="match status" value="1"/>
</dbReference>
<dbReference type="InterPro" id="IPR001382">
    <property type="entry name" value="Glyco_hydro_47"/>
</dbReference>
<evidence type="ECO:0000256" key="8">
    <source>
        <dbReference type="PIRSR" id="PIRSR601382-3"/>
    </source>
</evidence>
<evidence type="ECO:0000256" key="5">
    <source>
        <dbReference type="ARBA" id="ARBA00023157"/>
    </source>
</evidence>
<feature type="active site" description="Proton donor" evidence="6">
    <location>
        <position position="515"/>
    </location>
</feature>
<feature type="compositionally biased region" description="Acidic residues" evidence="10">
    <location>
        <begin position="23"/>
        <end position="37"/>
    </location>
</feature>
<feature type="active site" evidence="6">
    <location>
        <position position="401"/>
    </location>
</feature>
<dbReference type="InterPro" id="IPR012341">
    <property type="entry name" value="6hp_glycosidase-like_sf"/>
</dbReference>
<name>A0ABD3MZR5_9STRA</name>
<feature type="active site" evidence="6">
    <location>
        <position position="539"/>
    </location>
</feature>
<evidence type="ECO:0000313" key="12">
    <source>
        <dbReference type="Proteomes" id="UP001530400"/>
    </source>
</evidence>
<feature type="active site" description="Proton donor" evidence="6">
    <location>
        <position position="267"/>
    </location>
</feature>
<feature type="disulfide bond" evidence="8">
    <location>
        <begin position="465"/>
        <end position="501"/>
    </location>
</feature>
<evidence type="ECO:0000256" key="6">
    <source>
        <dbReference type="PIRSR" id="PIRSR601382-1"/>
    </source>
</evidence>
<dbReference type="SUPFAM" id="SSF48225">
    <property type="entry name" value="Seven-hairpin glycosidases"/>
    <property type="match status" value="1"/>
</dbReference>
<evidence type="ECO:0000256" key="9">
    <source>
        <dbReference type="RuleBase" id="RU361193"/>
    </source>
</evidence>
<comment type="caution">
    <text evidence="11">The sequence shown here is derived from an EMBL/GenBank/DDBJ whole genome shotgun (WGS) entry which is preliminary data.</text>
</comment>
<dbReference type="PRINTS" id="PR00747">
    <property type="entry name" value="GLYHDRLASE47"/>
</dbReference>
<feature type="compositionally biased region" description="Polar residues" evidence="10">
    <location>
        <begin position="1"/>
        <end position="13"/>
    </location>
</feature>
<reference evidence="11 12" key="1">
    <citation type="submission" date="2024-10" db="EMBL/GenBank/DDBJ databases">
        <title>Updated reference genomes for cyclostephanoid diatoms.</title>
        <authorList>
            <person name="Roberts W.R."/>
            <person name="Alverson A.J."/>
        </authorList>
    </citation>
    <scope>NUCLEOTIDE SEQUENCE [LARGE SCALE GENOMIC DNA]</scope>
    <source>
        <strain evidence="11 12">AJA010-31</strain>
    </source>
</reference>
<evidence type="ECO:0000256" key="3">
    <source>
        <dbReference type="ARBA" id="ARBA00007658"/>
    </source>
</evidence>
<sequence length="658" mass="74271">MVASSTSHNSTMSNPPPQYHDDDNYDSDESSHLDEEDVHLDDRLSLIEMSPAPSGRLPLPQDRESSSRSEASRSSECCTTRRKALLLSIVLSILYLVLKYDLDELKWVVTEIEIDLLGSRCVNASFVQSEPNTEPFVAYAVPIDYNFSAFEPLGGGRFTEYKDGDSPFDISDDMKTRSNYVAVSRRFHVVNAMKHVWKNYIKHAFGKDELLPVSGKGSDNWGGMGVTLVDALDTLWIMGLRDEFQHGRDWVKANLTHTLIGEVSTFETTIRSLGGLISAYDLSDDIVFLKQAEYLGPRLFKAFDSPSGLPRGRVNLRTGTSHLSGAGNSYVLAEVASLQLEFNFLAKAIGKDEYRTKSEKVFDILKRITPRDGLLPVNLKEKRGGKAYFSNNVVSFGGMGDSAYEYMLKLWLQGGKKDMKYRDMWDKALNGMHHHLLKKSTPNGLTYIADRSNSHVGNEMSHLTCFMAGALALGAYTDPEGLNSPRAERDLKTAKALAYTCYQMYARSATGLSPESVVFYGCTDFTISKTNYAYMLRPEAVESFYYLHHLTGDPVYRVSYMCCCCILLRILTNTALYFKEWGWEIFQAIEKYCKTQYGYASLKNVDLLSLHQLDKMESFFLAETLKYLYLLFDPSSDIDVLNKHVFNTEAHLLQVFED</sequence>
<feature type="binding site" evidence="7">
    <location>
        <position position="648"/>
    </location>
    <ligand>
        <name>Ca(2+)</name>
        <dbReference type="ChEBI" id="CHEBI:29108"/>
    </ligand>
</feature>
<feature type="region of interest" description="Disordered" evidence="10">
    <location>
        <begin position="1"/>
        <end position="37"/>
    </location>
</feature>
<keyword evidence="4 9" id="KW-0378">Hydrolase</keyword>
<proteinExistence type="inferred from homology"/>
<feature type="compositionally biased region" description="Basic and acidic residues" evidence="10">
    <location>
        <begin position="61"/>
        <end position="73"/>
    </location>
</feature>
<protein>
    <recommendedName>
        <fullName evidence="9">alpha-1,2-Mannosidase</fullName>
        <ecNumber evidence="9">3.2.1.-</ecNumber>
    </recommendedName>
</protein>
<gene>
    <name evidence="11" type="ORF">ACHAWO_010601</name>
</gene>
<dbReference type="EMBL" id="JALLPJ020001340">
    <property type="protein sequence ID" value="KAL3768887.1"/>
    <property type="molecule type" value="Genomic_DNA"/>
</dbReference>
<feature type="region of interest" description="Disordered" evidence="10">
    <location>
        <begin position="50"/>
        <end position="75"/>
    </location>
</feature>
<dbReference type="Pfam" id="PF01532">
    <property type="entry name" value="Glyco_hydro_47"/>
    <property type="match status" value="2"/>
</dbReference>
<evidence type="ECO:0000256" key="4">
    <source>
        <dbReference type="ARBA" id="ARBA00022801"/>
    </source>
</evidence>
<dbReference type="GO" id="GO:0016798">
    <property type="term" value="F:hydrolase activity, acting on glycosyl bonds"/>
    <property type="evidence" value="ECO:0007669"/>
    <property type="project" value="UniProtKB-KW"/>
</dbReference>
<accession>A0ABD3MZR5</accession>
<evidence type="ECO:0000256" key="1">
    <source>
        <dbReference type="ARBA" id="ARBA00001913"/>
    </source>
</evidence>
<organism evidence="11 12">
    <name type="scientific">Cyclotella atomus</name>
    <dbReference type="NCBI Taxonomy" id="382360"/>
    <lineage>
        <taxon>Eukaryota</taxon>
        <taxon>Sar</taxon>
        <taxon>Stramenopiles</taxon>
        <taxon>Ochrophyta</taxon>
        <taxon>Bacillariophyta</taxon>
        <taxon>Coscinodiscophyceae</taxon>
        <taxon>Thalassiosirophycidae</taxon>
        <taxon>Stephanodiscales</taxon>
        <taxon>Stephanodiscaceae</taxon>
        <taxon>Cyclotella</taxon>
    </lineage>
</organism>
<dbReference type="EC" id="3.2.1.-" evidence="9"/>
<dbReference type="PANTHER" id="PTHR11742">
    <property type="entry name" value="MANNOSYL-OLIGOSACCHARIDE ALPHA-1,2-MANNOSIDASE-RELATED"/>
    <property type="match status" value="1"/>
</dbReference>
<keyword evidence="12" id="KW-1185">Reference proteome</keyword>
<dbReference type="InterPro" id="IPR036026">
    <property type="entry name" value="Seven-hairpin_glycosidases"/>
</dbReference>
<comment type="cofactor">
    <cofactor evidence="1 7">
        <name>Ca(2+)</name>
        <dbReference type="ChEBI" id="CHEBI:29108"/>
    </cofactor>
</comment>
<dbReference type="PANTHER" id="PTHR11742:SF6">
    <property type="entry name" value="MANNOSYL-OLIGOSACCHARIDE ALPHA-1,2-MANNOSIDASE IA-RELATED"/>
    <property type="match status" value="1"/>
</dbReference>
<keyword evidence="9" id="KW-0326">Glycosidase</keyword>